<dbReference type="Proteomes" id="UP000198598">
    <property type="component" value="Unassembled WGS sequence"/>
</dbReference>
<name>A0A1I1MVZ3_9BACT</name>
<dbReference type="STRING" id="662367.SAMN05216167_102727"/>
<dbReference type="InterPro" id="IPR036452">
    <property type="entry name" value="Ribo_hydro-like"/>
</dbReference>
<dbReference type="RefSeq" id="WP_177236538.1">
    <property type="nucleotide sequence ID" value="NZ_FOLQ01000002.1"/>
</dbReference>
<feature type="domain" description="DUF5060" evidence="2">
    <location>
        <begin position="301"/>
        <end position="363"/>
    </location>
</feature>
<reference evidence="3 4" key="1">
    <citation type="submission" date="2016-10" db="EMBL/GenBank/DDBJ databases">
        <authorList>
            <person name="de Groot N.N."/>
        </authorList>
    </citation>
    <scope>NUCLEOTIDE SEQUENCE [LARGE SCALE GENOMIC DNA]</scope>
    <source>
        <strain evidence="3 4">DSM 26130</strain>
    </source>
</reference>
<dbReference type="InterPro" id="IPR011483">
    <property type="entry name" value="Sde182_NH-like"/>
</dbReference>
<dbReference type="Gene3D" id="3.90.245.10">
    <property type="entry name" value="Ribonucleoside hydrolase-like"/>
    <property type="match status" value="1"/>
</dbReference>
<evidence type="ECO:0000313" key="3">
    <source>
        <dbReference type="EMBL" id="SFC89325.1"/>
    </source>
</evidence>
<proteinExistence type="predicted"/>
<dbReference type="GO" id="GO:0016799">
    <property type="term" value="F:hydrolase activity, hydrolyzing N-glycosyl compounds"/>
    <property type="evidence" value="ECO:0007669"/>
    <property type="project" value="InterPro"/>
</dbReference>
<dbReference type="AlphaFoldDB" id="A0A1I1MVZ3"/>
<dbReference type="SUPFAM" id="SSF53590">
    <property type="entry name" value="Nucleoside hydrolase"/>
    <property type="match status" value="1"/>
</dbReference>
<protein>
    <submittedName>
        <fullName evidence="3">Uncharacterized protein</fullName>
    </submittedName>
</protein>
<dbReference type="Pfam" id="PF07632">
    <property type="entry name" value="Sde182_NH-like"/>
    <property type="match status" value="1"/>
</dbReference>
<keyword evidence="4" id="KW-1185">Reference proteome</keyword>
<dbReference type="InterPro" id="IPR032260">
    <property type="entry name" value="DUF5060"/>
</dbReference>
<dbReference type="Pfam" id="PF16586">
    <property type="entry name" value="DUF5060"/>
    <property type="match status" value="1"/>
</dbReference>
<evidence type="ECO:0000259" key="1">
    <source>
        <dbReference type="Pfam" id="PF07632"/>
    </source>
</evidence>
<evidence type="ECO:0000313" key="4">
    <source>
        <dbReference type="Proteomes" id="UP000198598"/>
    </source>
</evidence>
<sequence>MINKKNKSVFLILLISVFIGLVAGFRPSDEGKMDTKPRVIISTDIGGTDDDDFQSMIHFLMYSDRFNTEGLISSPSYGNGKKKDIQDMIDLYAKDCPKLNAHADFPEPDSLRAVCKQGAFGNAPYTGWRSATEGSEWIIQCARKKASQPLWILVWGGLDDVAQALHDAPDIKNKIRVYWIGGPNKKWSVNSYAYIVKNFPDLWFIENNATYRGLFANISPVDEATANQYYDQHIHGSGSMGKRFENYYKGVIKMGDTPSLLYAMDSGLENPGKESWGGSFSKIDYSTRRIVNRNTTSNDSVPVYSIIEWHFKGPVITFPVDSSCFTLEILGQQWPGYYVGKGKYVARYSPKKSETCIYKTTSKIPGFAVQSGQFVVTNHWPGKRSPDDYPLGTTWYSDRPEADLFLGDQQGGRTIYKWRQKFQDDWARRWAWLQ</sequence>
<dbReference type="EMBL" id="FOLQ01000002">
    <property type="protein sequence ID" value="SFC89325.1"/>
    <property type="molecule type" value="Genomic_DNA"/>
</dbReference>
<accession>A0A1I1MVZ3</accession>
<feature type="domain" description="Cellulose-binding Sde182 nucleoside hydrolase-like" evidence="1">
    <location>
        <begin position="38"/>
        <end position="280"/>
    </location>
</feature>
<organism evidence="3 4">
    <name type="scientific">Spirosoma endophyticum</name>
    <dbReference type="NCBI Taxonomy" id="662367"/>
    <lineage>
        <taxon>Bacteria</taxon>
        <taxon>Pseudomonadati</taxon>
        <taxon>Bacteroidota</taxon>
        <taxon>Cytophagia</taxon>
        <taxon>Cytophagales</taxon>
        <taxon>Cytophagaceae</taxon>
        <taxon>Spirosoma</taxon>
    </lineage>
</organism>
<evidence type="ECO:0000259" key="2">
    <source>
        <dbReference type="Pfam" id="PF16586"/>
    </source>
</evidence>
<gene>
    <name evidence="3" type="ORF">SAMN05216167_102727</name>
</gene>